<dbReference type="GO" id="GO:0004563">
    <property type="term" value="F:beta-N-acetylhexosaminidase activity"/>
    <property type="evidence" value="ECO:0007669"/>
    <property type="project" value="InterPro"/>
</dbReference>
<keyword evidence="5" id="KW-0732">Signal</keyword>
<organism evidence="7 8">
    <name type="scientific">Vallitalea longa</name>
    <dbReference type="NCBI Taxonomy" id="2936439"/>
    <lineage>
        <taxon>Bacteria</taxon>
        <taxon>Bacillati</taxon>
        <taxon>Bacillota</taxon>
        <taxon>Clostridia</taxon>
        <taxon>Lachnospirales</taxon>
        <taxon>Vallitaleaceae</taxon>
        <taxon>Vallitalea</taxon>
    </lineage>
</organism>
<dbReference type="InterPro" id="IPR008979">
    <property type="entry name" value="Galactose-bd-like_sf"/>
</dbReference>
<comment type="caution">
    <text evidence="7">The sequence shown here is derived from an EMBL/GenBank/DDBJ whole genome shotgun (WGS) entry which is preliminary data.</text>
</comment>
<feature type="domain" description="F5/8 type C" evidence="6">
    <location>
        <begin position="496"/>
        <end position="635"/>
    </location>
</feature>
<keyword evidence="2" id="KW-0378">Hydrolase</keyword>
<evidence type="ECO:0000256" key="4">
    <source>
        <dbReference type="PIRSR" id="PIRSR625705-1"/>
    </source>
</evidence>
<evidence type="ECO:0000256" key="5">
    <source>
        <dbReference type="SAM" id="SignalP"/>
    </source>
</evidence>
<evidence type="ECO:0000313" key="8">
    <source>
        <dbReference type="Proteomes" id="UP001144256"/>
    </source>
</evidence>
<protein>
    <recommendedName>
        <fullName evidence="6">F5/8 type C domain-containing protein</fullName>
    </recommendedName>
</protein>
<accession>A0A9W5YCC8</accession>
<evidence type="ECO:0000256" key="1">
    <source>
        <dbReference type="ARBA" id="ARBA00006285"/>
    </source>
</evidence>
<dbReference type="InterPro" id="IPR015883">
    <property type="entry name" value="Glyco_hydro_20_cat"/>
</dbReference>
<evidence type="ECO:0000256" key="3">
    <source>
        <dbReference type="ARBA" id="ARBA00023295"/>
    </source>
</evidence>
<dbReference type="InterPro" id="IPR052764">
    <property type="entry name" value="GH20_Enzymes"/>
</dbReference>
<name>A0A9W5YCC8_9FIRM</name>
<evidence type="ECO:0000256" key="2">
    <source>
        <dbReference type="ARBA" id="ARBA00022801"/>
    </source>
</evidence>
<dbReference type="Pfam" id="PF02838">
    <property type="entry name" value="Glyco_hydro_20b"/>
    <property type="match status" value="1"/>
</dbReference>
<keyword evidence="8" id="KW-1185">Reference proteome</keyword>
<dbReference type="InterPro" id="IPR025705">
    <property type="entry name" value="Beta_hexosaminidase_sua/sub"/>
</dbReference>
<comment type="similarity">
    <text evidence="1">Belongs to the glycosyl hydrolase 20 family.</text>
</comment>
<dbReference type="Proteomes" id="UP001144256">
    <property type="component" value="Unassembled WGS sequence"/>
</dbReference>
<dbReference type="Pfam" id="PF00754">
    <property type="entry name" value="F5_F8_type_C"/>
    <property type="match status" value="2"/>
</dbReference>
<dbReference type="PROSITE" id="PS50022">
    <property type="entry name" value="FA58C_3"/>
    <property type="match status" value="2"/>
</dbReference>
<dbReference type="GO" id="GO:0005975">
    <property type="term" value="P:carbohydrate metabolic process"/>
    <property type="evidence" value="ECO:0007669"/>
    <property type="project" value="InterPro"/>
</dbReference>
<dbReference type="Gene3D" id="2.60.120.260">
    <property type="entry name" value="Galactose-binding domain-like"/>
    <property type="match status" value="2"/>
</dbReference>
<dbReference type="RefSeq" id="WP_281815831.1">
    <property type="nucleotide sequence ID" value="NZ_BRLB01000007.1"/>
</dbReference>
<gene>
    <name evidence="7" type="ORF">SH1V18_24850</name>
</gene>
<dbReference type="InterPro" id="IPR029018">
    <property type="entry name" value="Hex-like_dom2"/>
</dbReference>
<feature type="domain" description="F5/8 type C" evidence="6">
    <location>
        <begin position="667"/>
        <end position="767"/>
    </location>
</feature>
<dbReference type="PRINTS" id="PR00738">
    <property type="entry name" value="GLHYDRLASE20"/>
</dbReference>
<evidence type="ECO:0000313" key="7">
    <source>
        <dbReference type="EMBL" id="GKX30005.1"/>
    </source>
</evidence>
<dbReference type="InterPro" id="IPR015882">
    <property type="entry name" value="HEX_bac_N"/>
</dbReference>
<dbReference type="SUPFAM" id="SSF55545">
    <property type="entry name" value="beta-N-acetylhexosaminidase-like domain"/>
    <property type="match status" value="1"/>
</dbReference>
<dbReference type="InterPro" id="IPR017853">
    <property type="entry name" value="GH"/>
</dbReference>
<dbReference type="SUPFAM" id="SSF51445">
    <property type="entry name" value="(Trans)glycosidases"/>
    <property type="match status" value="1"/>
</dbReference>
<dbReference type="PANTHER" id="PTHR43678:SF1">
    <property type="entry name" value="BETA-N-ACETYLHEXOSAMINIDASE"/>
    <property type="match status" value="1"/>
</dbReference>
<sequence>MKLFKKIFRHYTYSLLVLLLIFSLFSSLPVSASDTNPQPNVIPALQEWTGETGCFTLTPLSRVCIDPSFEMELLTRMTSFKEEIKLINENLDLSIVVSDDPADCDIYITLDCQDTSIGDEGYLMDIDTMIRLTANTADGAFYGTRTLLQILAADTTKDSIPRGNIKDYPMYEERAFMIDVSRKYFTIDFLRDYVKLMSWFKMNDFHIHWTDDWYDGYWAFRLESTTYPDITATDGSYTKQQVNELQDLGDIYGVTITPEFDSPSHARPYTKIRPDLINPNKGDRYLDLNNPDTYTFMQSIYDEYVPLFRAPNFHIGCDEYDGGGESYRQYYNIMADYVKNLGKNVRVWTGWQHESGTTVPDSDIIIDVWEGNFDVNNCVNNGNKVINSSGDYLYIVPKTSWVPDLPVLYEQWEPHIFNRARTNKLAPDNEQLLGGKLNIWLDDKRDLVSQQDCDKLIQPALKILSEKLWGEKDSHTYEDFVIRTLEIGNAPGINLTPTEKLPPIDENNLAYTKPVTASSTENNTLFTPDKAVDRYTTSRWSSNYSDDEFIYVDLMNIYTVDSVKLLWEDAYAEKYKIQVSEDAVNWTDVYIESDSDGEEDIINFSPVTARYVKMQGVKRKTNWGYSLYDFSVYGSDVSPTNNIAINKPFFVSGVEPSTSFNGHLAVDGNIETRWASDYDDVAWCYVDLEEMTAVSKLNLKWENAYGKKYKILISDDAVNWTDIFTENNSDGGLDTINIDQQTRYIKMQGVERATDWGYSIWELEVYN</sequence>
<dbReference type="Gene3D" id="3.20.20.80">
    <property type="entry name" value="Glycosidases"/>
    <property type="match status" value="1"/>
</dbReference>
<dbReference type="AlphaFoldDB" id="A0A9W5YCC8"/>
<dbReference type="Gene3D" id="3.30.379.10">
    <property type="entry name" value="Chitobiase/beta-hexosaminidase domain 2-like"/>
    <property type="match status" value="1"/>
</dbReference>
<keyword evidence="3" id="KW-0326">Glycosidase</keyword>
<feature type="chain" id="PRO_5040901819" description="F5/8 type C domain-containing protein" evidence="5">
    <location>
        <begin position="33"/>
        <end position="767"/>
    </location>
</feature>
<dbReference type="InterPro" id="IPR000421">
    <property type="entry name" value="FA58C"/>
</dbReference>
<evidence type="ECO:0000259" key="6">
    <source>
        <dbReference type="PROSITE" id="PS50022"/>
    </source>
</evidence>
<dbReference type="Pfam" id="PF00728">
    <property type="entry name" value="Glyco_hydro_20"/>
    <property type="match status" value="1"/>
</dbReference>
<feature type="signal peptide" evidence="5">
    <location>
        <begin position="1"/>
        <end position="32"/>
    </location>
</feature>
<proteinExistence type="inferred from homology"/>
<dbReference type="SUPFAM" id="SSF49785">
    <property type="entry name" value="Galactose-binding domain-like"/>
    <property type="match status" value="2"/>
</dbReference>
<feature type="active site" description="Proton donor" evidence="4">
    <location>
        <position position="319"/>
    </location>
</feature>
<dbReference type="CDD" id="cd06564">
    <property type="entry name" value="GH20_DspB_LnbB-like"/>
    <property type="match status" value="1"/>
</dbReference>
<dbReference type="EMBL" id="BRLB01000007">
    <property type="protein sequence ID" value="GKX30005.1"/>
    <property type="molecule type" value="Genomic_DNA"/>
</dbReference>
<reference evidence="7" key="1">
    <citation type="submission" date="2022-06" db="EMBL/GenBank/DDBJ databases">
        <title>Vallitalea longa sp. nov., an anaerobic bacterium isolated from marine sediment.</title>
        <authorList>
            <person name="Hirano S."/>
            <person name="Terahara T."/>
            <person name="Mori K."/>
            <person name="Hamada M."/>
            <person name="Matsumoto R."/>
            <person name="Kobayashi T."/>
        </authorList>
    </citation>
    <scope>NUCLEOTIDE SEQUENCE</scope>
    <source>
        <strain evidence="7">SH18-1</strain>
    </source>
</reference>
<dbReference type="PANTHER" id="PTHR43678">
    <property type="entry name" value="PUTATIVE (AFU_ORTHOLOGUE AFUA_2G00640)-RELATED"/>
    <property type="match status" value="1"/>
</dbReference>